<dbReference type="EMBL" id="JWIN03000037">
    <property type="protein sequence ID" value="KAB1253697.1"/>
    <property type="molecule type" value="Genomic_DNA"/>
</dbReference>
<comment type="subcellular location">
    <subcellularLocation>
        <location evidence="2">Cytoplasm</location>
        <location evidence="2">Cytoskeleton</location>
    </subcellularLocation>
    <subcellularLocation>
        <location evidence="3">Cytoplasm</location>
        <location evidence="3">Cytosol</location>
    </subcellularLocation>
    <subcellularLocation>
        <location evidence="1">Nucleus</location>
    </subcellularLocation>
</comment>
<dbReference type="SUPFAM" id="SSF55347">
    <property type="entry name" value="Glyceraldehyde-3-phosphate dehydrogenase-like, C-terminal domain"/>
    <property type="match status" value="1"/>
</dbReference>
<keyword evidence="24" id="KW-1185">Reference proteome</keyword>
<evidence type="ECO:0000256" key="1">
    <source>
        <dbReference type="ARBA" id="ARBA00004123"/>
    </source>
</evidence>
<keyword evidence="12" id="KW-0810">Translation regulation</keyword>
<protein>
    <recommendedName>
        <fullName evidence="7">Glyceraldehyde-3-phosphate dehydrogenase</fullName>
        <ecNumber evidence="6">1.2.1.12</ecNumber>
    </recommendedName>
    <alternativeName>
        <fullName evidence="18">Peptidyl-cysteine S-nitrosylase GAPDH</fullName>
    </alternativeName>
</protein>
<dbReference type="Pfam" id="PF02800">
    <property type="entry name" value="Gp_dh_C"/>
    <property type="match status" value="1"/>
</dbReference>
<keyword evidence="17" id="KW-0539">Nucleus</keyword>
<evidence type="ECO:0000256" key="20">
    <source>
        <dbReference type="ARBA" id="ARBA00047698"/>
    </source>
</evidence>
<gene>
    <name evidence="23" type="ORF">Cadr_000002948</name>
</gene>
<keyword evidence="16" id="KW-0206">Cytoskeleton</keyword>
<evidence type="ECO:0000256" key="15">
    <source>
        <dbReference type="ARBA" id="ARBA00023152"/>
    </source>
</evidence>
<comment type="subunit">
    <text evidence="19">Homotetramer. Interacts with TPPP; the interaction is direct. Interacts (when S-nitrosylated) with SIAH1; leading to nuclear translocation. Interacts with RILPL1/GOSPEL, leading to prevent the interaction between GAPDH and SIAH1 and prevent nuclear translocation. Interacts with CHP1; the interaction increases the binding of CHP1 with microtubules. Associates with microtubules. Interacts with EIF1AD, USP25, PRKCI and WARS1. Interacts with phosphorylated RPL13A; inhibited by oxidatively-modified low-densitity lipoprotein (LDL(ox)). Component of the GAIT complex. Interacts with FKBP6; leading to inhibit GAPDH catalytic activity. Interacts with TRAF2, promoting TRAF2 ubiquitination. Interacts with TRAF3, promoting TRAF3 ubiquitination.</text>
</comment>
<evidence type="ECO:0000256" key="3">
    <source>
        <dbReference type="ARBA" id="ARBA00004514"/>
    </source>
</evidence>
<comment type="catalytic activity">
    <reaction evidence="20">
        <text>D-glyceraldehyde 3-phosphate + phosphate + NAD(+) = (2R)-3-phospho-glyceroyl phosphate + NADH + H(+)</text>
        <dbReference type="Rhea" id="RHEA:10300"/>
        <dbReference type="ChEBI" id="CHEBI:15378"/>
        <dbReference type="ChEBI" id="CHEBI:43474"/>
        <dbReference type="ChEBI" id="CHEBI:57540"/>
        <dbReference type="ChEBI" id="CHEBI:57604"/>
        <dbReference type="ChEBI" id="CHEBI:57945"/>
        <dbReference type="ChEBI" id="CHEBI:59776"/>
        <dbReference type="EC" id="1.2.1.12"/>
    </reaction>
</comment>
<evidence type="ECO:0000256" key="13">
    <source>
        <dbReference type="ARBA" id="ARBA00023002"/>
    </source>
</evidence>
<evidence type="ECO:0000256" key="9">
    <source>
        <dbReference type="ARBA" id="ARBA00022679"/>
    </source>
</evidence>
<evidence type="ECO:0000256" key="11">
    <source>
        <dbReference type="ARBA" id="ARBA00022799"/>
    </source>
</evidence>
<evidence type="ECO:0000256" key="5">
    <source>
        <dbReference type="ARBA" id="ARBA00007406"/>
    </source>
</evidence>
<evidence type="ECO:0000256" key="2">
    <source>
        <dbReference type="ARBA" id="ARBA00004245"/>
    </source>
</evidence>
<evidence type="ECO:0000259" key="22">
    <source>
        <dbReference type="Pfam" id="PF02800"/>
    </source>
</evidence>
<evidence type="ECO:0000256" key="10">
    <source>
        <dbReference type="ARBA" id="ARBA00022703"/>
    </source>
</evidence>
<keyword evidence="10" id="KW-0053">Apoptosis</keyword>
<dbReference type="GO" id="GO:0006096">
    <property type="term" value="P:glycolytic process"/>
    <property type="evidence" value="ECO:0007669"/>
    <property type="project" value="UniProtKB-KW"/>
</dbReference>
<evidence type="ECO:0000256" key="18">
    <source>
        <dbReference type="ARBA" id="ARBA00031890"/>
    </source>
</evidence>
<comment type="catalytic activity">
    <reaction evidence="21">
        <text>S-nitroso-L-cysteinyl-[GAPDH] + L-cysteinyl-[protein] = L-cysteinyl-[GAPDH] + S-nitroso-L-cysteinyl-[protein]</text>
        <dbReference type="Rhea" id="RHEA:66684"/>
        <dbReference type="Rhea" id="RHEA-COMP:10131"/>
        <dbReference type="Rhea" id="RHEA-COMP:17089"/>
        <dbReference type="Rhea" id="RHEA-COMP:17090"/>
        <dbReference type="Rhea" id="RHEA-COMP:17091"/>
        <dbReference type="ChEBI" id="CHEBI:29950"/>
        <dbReference type="ChEBI" id="CHEBI:149494"/>
    </reaction>
    <physiologicalReaction direction="left-to-right" evidence="21">
        <dbReference type="Rhea" id="RHEA:66685"/>
    </physiologicalReaction>
</comment>
<keyword evidence="8" id="KW-0963">Cytoplasm</keyword>
<accession>A0A5N4C4D1</accession>
<dbReference type="GO" id="GO:0006417">
    <property type="term" value="P:regulation of translation"/>
    <property type="evidence" value="ECO:0007669"/>
    <property type="project" value="UniProtKB-KW"/>
</dbReference>
<comment type="pathway">
    <text evidence="4">Carbohydrate degradation; glycolysis; pyruvate from D-glyceraldehyde 3-phosphate: step 1/5.</text>
</comment>
<dbReference type="GO" id="GO:0004365">
    <property type="term" value="F:glyceraldehyde-3-phosphate dehydrogenase (NAD+) (phosphorylating) activity"/>
    <property type="evidence" value="ECO:0007669"/>
    <property type="project" value="UniProtKB-EC"/>
</dbReference>
<feature type="domain" description="Glyceraldehyde 3-phosphate dehydrogenase catalytic" evidence="22">
    <location>
        <begin position="1"/>
        <end position="86"/>
    </location>
</feature>
<evidence type="ECO:0000256" key="4">
    <source>
        <dbReference type="ARBA" id="ARBA00004869"/>
    </source>
</evidence>
<dbReference type="Proteomes" id="UP000299084">
    <property type="component" value="Unassembled WGS sequence"/>
</dbReference>
<comment type="similarity">
    <text evidence="5">Belongs to the glyceraldehyde-3-phosphate dehydrogenase family.</text>
</comment>
<dbReference type="GO" id="GO:0006915">
    <property type="term" value="P:apoptotic process"/>
    <property type="evidence" value="ECO:0007669"/>
    <property type="project" value="UniProtKB-KW"/>
</dbReference>
<comment type="caution">
    <text evidence="23">The sequence shown here is derived from an EMBL/GenBank/DDBJ whole genome shotgun (WGS) entry which is preliminary data.</text>
</comment>
<proteinExistence type="inferred from homology"/>
<dbReference type="EC" id="1.2.1.12" evidence="6"/>
<evidence type="ECO:0000256" key="6">
    <source>
        <dbReference type="ARBA" id="ARBA00013119"/>
    </source>
</evidence>
<evidence type="ECO:0000313" key="24">
    <source>
        <dbReference type="Proteomes" id="UP000299084"/>
    </source>
</evidence>
<sequence length="88" mass="9591">MITVHIINSTLKNVNNPSGKLWHVDYGAAQIIIPANIDTTKVVGKFVPKLNGNFIGICVSIPNMSVIDLTCILEKAGKYGDIKKMVRP</sequence>
<evidence type="ECO:0000256" key="21">
    <source>
        <dbReference type="ARBA" id="ARBA00048005"/>
    </source>
</evidence>
<dbReference type="GO" id="GO:0005829">
    <property type="term" value="C:cytosol"/>
    <property type="evidence" value="ECO:0007669"/>
    <property type="project" value="UniProtKB-SubCell"/>
</dbReference>
<reference evidence="23 24" key="1">
    <citation type="journal article" date="2019" name="Mol. Ecol. Resour.">
        <title>Improving Illumina assemblies with Hi-C and long reads: an example with the North African dromedary.</title>
        <authorList>
            <person name="Elbers J.P."/>
            <person name="Rogers M.F."/>
            <person name="Perelman P.L."/>
            <person name="Proskuryakova A.A."/>
            <person name="Serdyukova N.A."/>
            <person name="Johnson W.E."/>
            <person name="Horin P."/>
            <person name="Corander J."/>
            <person name="Murphy D."/>
            <person name="Burger P.A."/>
        </authorList>
    </citation>
    <scope>NUCLEOTIDE SEQUENCE [LARGE SCALE GENOMIC DNA]</scope>
    <source>
        <strain evidence="23">Drom800</strain>
        <tissue evidence="23">Blood</tissue>
    </source>
</reference>
<evidence type="ECO:0000256" key="8">
    <source>
        <dbReference type="ARBA" id="ARBA00022490"/>
    </source>
</evidence>
<keyword evidence="11" id="KW-0702">S-nitrosylation</keyword>
<name>A0A5N4C4D1_CAMDR</name>
<keyword evidence="13" id="KW-0560">Oxidoreductase</keyword>
<dbReference type="AlphaFoldDB" id="A0A5N4C4D1"/>
<dbReference type="InterPro" id="IPR020829">
    <property type="entry name" value="GlycerAld_3-P_DH_cat"/>
</dbReference>
<keyword evidence="15" id="KW-0324">Glycolysis</keyword>
<evidence type="ECO:0000256" key="19">
    <source>
        <dbReference type="ARBA" id="ARBA00046997"/>
    </source>
</evidence>
<dbReference type="Gene3D" id="3.30.360.10">
    <property type="entry name" value="Dihydrodipicolinate Reductase, domain 2"/>
    <property type="match status" value="1"/>
</dbReference>
<dbReference type="GO" id="GO:0005856">
    <property type="term" value="C:cytoskeleton"/>
    <property type="evidence" value="ECO:0007669"/>
    <property type="project" value="UniProtKB-SubCell"/>
</dbReference>
<evidence type="ECO:0000256" key="12">
    <source>
        <dbReference type="ARBA" id="ARBA00022845"/>
    </source>
</evidence>
<keyword evidence="9" id="KW-0808">Transferase</keyword>
<dbReference type="GO" id="GO:0005634">
    <property type="term" value="C:nucleus"/>
    <property type="evidence" value="ECO:0007669"/>
    <property type="project" value="UniProtKB-SubCell"/>
</dbReference>
<dbReference type="PANTHER" id="PTHR10836:SF111">
    <property type="entry name" value="GLYCERALDEHYDE-3-PHOSPHATE DEHYDROGENASE"/>
    <property type="match status" value="1"/>
</dbReference>
<dbReference type="GO" id="GO:0016740">
    <property type="term" value="F:transferase activity"/>
    <property type="evidence" value="ECO:0007669"/>
    <property type="project" value="UniProtKB-KW"/>
</dbReference>
<keyword evidence="14" id="KW-0520">NAD</keyword>
<evidence type="ECO:0000256" key="17">
    <source>
        <dbReference type="ARBA" id="ARBA00023242"/>
    </source>
</evidence>
<evidence type="ECO:0000256" key="14">
    <source>
        <dbReference type="ARBA" id="ARBA00023027"/>
    </source>
</evidence>
<dbReference type="InterPro" id="IPR020831">
    <property type="entry name" value="GlycerAld/Erythrose_P_DH"/>
</dbReference>
<evidence type="ECO:0000256" key="7">
    <source>
        <dbReference type="ARBA" id="ARBA00021022"/>
    </source>
</evidence>
<dbReference type="PANTHER" id="PTHR10836">
    <property type="entry name" value="GLYCERALDEHYDE 3-PHOSPHATE DEHYDROGENASE"/>
    <property type="match status" value="1"/>
</dbReference>
<evidence type="ECO:0000313" key="23">
    <source>
        <dbReference type="EMBL" id="KAB1253697.1"/>
    </source>
</evidence>
<organism evidence="23 24">
    <name type="scientific">Camelus dromedarius</name>
    <name type="common">Dromedary</name>
    <name type="synonym">Arabian camel</name>
    <dbReference type="NCBI Taxonomy" id="9838"/>
    <lineage>
        <taxon>Eukaryota</taxon>
        <taxon>Metazoa</taxon>
        <taxon>Chordata</taxon>
        <taxon>Craniata</taxon>
        <taxon>Vertebrata</taxon>
        <taxon>Euteleostomi</taxon>
        <taxon>Mammalia</taxon>
        <taxon>Eutheria</taxon>
        <taxon>Laurasiatheria</taxon>
        <taxon>Artiodactyla</taxon>
        <taxon>Tylopoda</taxon>
        <taxon>Camelidae</taxon>
        <taxon>Camelus</taxon>
    </lineage>
</organism>
<evidence type="ECO:0000256" key="16">
    <source>
        <dbReference type="ARBA" id="ARBA00023212"/>
    </source>
</evidence>